<feature type="domain" description="RING-type" evidence="5">
    <location>
        <begin position="209"/>
        <end position="262"/>
    </location>
</feature>
<keyword evidence="1" id="KW-0479">Metal-binding</keyword>
<dbReference type="InterPro" id="IPR001841">
    <property type="entry name" value="Znf_RING"/>
</dbReference>
<dbReference type="OrthoDB" id="8062037at2759"/>
<keyword evidence="2 4" id="KW-0863">Zinc-finger</keyword>
<dbReference type="InterPro" id="IPR018957">
    <property type="entry name" value="Znf_C3HC4_RING-type"/>
</dbReference>
<name>A0A1Y1ZIP0_9PLEO</name>
<evidence type="ECO:0000256" key="2">
    <source>
        <dbReference type="ARBA" id="ARBA00022771"/>
    </source>
</evidence>
<sequence>MKELFDEAEIFYAGQLESAIIALYPSLFWKNLTEYVMEKHVVVKLVEEMVEEHVAVKSFRWRNGLRRLTAVCPEITEMLSLEETVLYMSKIVEATVRGHLFGHGDVLAALQSGHGIPEVFLWTAGWARLTESMRRYLNGIDGQFFDFQKIANFGKQGITWDMKTGTCTGSLKPHIVPMDTFIPPGTPHWDLVDVYVEGSLIMDIPTDKCVDYIRHRDITAEPGTNLLETASCRHIFCGECLVRWANEVLDTTRTLPSCPKCRRDLIPYDSSWVKIYLNPERTKRFGSTWAQIEKFFHAGPAHRYYQLDRGWEEDELAACEAYYLNVFIFWLGPKRDETRYLAQKIMVLTQLSASSSTEIILTYWSQSRPPVLKFPPHALPQVKIENDQEGRTYSNACMEPNVTRQWHDGGLMMMSEVGVIHFELDRVAGRFRAVASSHLARNEYCARMNHCEGQCESTRIHEHS</sequence>
<protein>
    <recommendedName>
        <fullName evidence="5">RING-type domain-containing protein</fullName>
    </recommendedName>
</protein>
<dbReference type="Gene3D" id="3.30.40.10">
    <property type="entry name" value="Zinc/RING finger domain, C3HC4 (zinc finger)"/>
    <property type="match status" value="1"/>
</dbReference>
<dbReference type="GO" id="GO:0008270">
    <property type="term" value="F:zinc ion binding"/>
    <property type="evidence" value="ECO:0007669"/>
    <property type="project" value="UniProtKB-KW"/>
</dbReference>
<evidence type="ECO:0000313" key="7">
    <source>
        <dbReference type="Proteomes" id="UP000193144"/>
    </source>
</evidence>
<accession>A0A1Y1ZIP0</accession>
<dbReference type="SUPFAM" id="SSF57850">
    <property type="entry name" value="RING/U-box"/>
    <property type="match status" value="1"/>
</dbReference>
<dbReference type="InterPro" id="IPR013083">
    <property type="entry name" value="Znf_RING/FYVE/PHD"/>
</dbReference>
<evidence type="ECO:0000313" key="6">
    <source>
        <dbReference type="EMBL" id="ORY10101.1"/>
    </source>
</evidence>
<keyword evidence="7" id="KW-1185">Reference proteome</keyword>
<evidence type="ECO:0000259" key="5">
    <source>
        <dbReference type="PROSITE" id="PS50089"/>
    </source>
</evidence>
<dbReference type="Pfam" id="PF00097">
    <property type="entry name" value="zf-C3HC4"/>
    <property type="match status" value="1"/>
</dbReference>
<comment type="caution">
    <text evidence="6">The sequence shown here is derived from an EMBL/GenBank/DDBJ whole genome shotgun (WGS) entry which is preliminary data.</text>
</comment>
<evidence type="ECO:0000256" key="1">
    <source>
        <dbReference type="ARBA" id="ARBA00022723"/>
    </source>
</evidence>
<dbReference type="PROSITE" id="PS50089">
    <property type="entry name" value="ZF_RING_2"/>
    <property type="match status" value="1"/>
</dbReference>
<evidence type="ECO:0000256" key="4">
    <source>
        <dbReference type="PROSITE-ProRule" id="PRU00175"/>
    </source>
</evidence>
<evidence type="ECO:0000256" key="3">
    <source>
        <dbReference type="ARBA" id="ARBA00022833"/>
    </source>
</evidence>
<dbReference type="AlphaFoldDB" id="A0A1Y1ZIP0"/>
<dbReference type="Proteomes" id="UP000193144">
    <property type="component" value="Unassembled WGS sequence"/>
</dbReference>
<dbReference type="EMBL" id="MCFA01000077">
    <property type="protein sequence ID" value="ORY10101.1"/>
    <property type="molecule type" value="Genomic_DNA"/>
</dbReference>
<gene>
    <name evidence="6" type="ORF">BCR34DRAFT_588816</name>
</gene>
<organism evidence="6 7">
    <name type="scientific">Clohesyomyces aquaticus</name>
    <dbReference type="NCBI Taxonomy" id="1231657"/>
    <lineage>
        <taxon>Eukaryota</taxon>
        <taxon>Fungi</taxon>
        <taxon>Dikarya</taxon>
        <taxon>Ascomycota</taxon>
        <taxon>Pezizomycotina</taxon>
        <taxon>Dothideomycetes</taxon>
        <taxon>Pleosporomycetidae</taxon>
        <taxon>Pleosporales</taxon>
        <taxon>Lindgomycetaceae</taxon>
        <taxon>Clohesyomyces</taxon>
    </lineage>
</organism>
<keyword evidence="3" id="KW-0862">Zinc</keyword>
<dbReference type="PROSITE" id="PS00518">
    <property type="entry name" value="ZF_RING_1"/>
    <property type="match status" value="1"/>
</dbReference>
<dbReference type="InterPro" id="IPR017907">
    <property type="entry name" value="Znf_RING_CS"/>
</dbReference>
<proteinExistence type="predicted"/>
<reference evidence="6 7" key="1">
    <citation type="submission" date="2016-07" db="EMBL/GenBank/DDBJ databases">
        <title>Pervasive Adenine N6-methylation of Active Genes in Fungi.</title>
        <authorList>
            <consortium name="DOE Joint Genome Institute"/>
            <person name="Mondo S.J."/>
            <person name="Dannebaum R.O."/>
            <person name="Kuo R.C."/>
            <person name="Labutti K."/>
            <person name="Haridas S."/>
            <person name="Kuo A."/>
            <person name="Salamov A."/>
            <person name="Ahrendt S.R."/>
            <person name="Lipzen A."/>
            <person name="Sullivan W."/>
            <person name="Andreopoulos W.B."/>
            <person name="Clum A."/>
            <person name="Lindquist E."/>
            <person name="Daum C."/>
            <person name="Ramamoorthy G.K."/>
            <person name="Gryganskyi A."/>
            <person name="Culley D."/>
            <person name="Magnuson J.K."/>
            <person name="James T.Y."/>
            <person name="O'Malley M.A."/>
            <person name="Stajich J.E."/>
            <person name="Spatafora J.W."/>
            <person name="Visel A."/>
            <person name="Grigoriev I.V."/>
        </authorList>
    </citation>
    <scope>NUCLEOTIDE SEQUENCE [LARGE SCALE GENOMIC DNA]</scope>
    <source>
        <strain evidence="6 7">CBS 115471</strain>
    </source>
</reference>